<organism evidence="1 2">
    <name type="scientific">Photobacterium aphoticum</name>
    <dbReference type="NCBI Taxonomy" id="754436"/>
    <lineage>
        <taxon>Bacteria</taxon>
        <taxon>Pseudomonadati</taxon>
        <taxon>Pseudomonadota</taxon>
        <taxon>Gammaproteobacteria</taxon>
        <taxon>Vibrionales</taxon>
        <taxon>Vibrionaceae</taxon>
        <taxon>Photobacterium</taxon>
    </lineage>
</organism>
<proteinExistence type="predicted"/>
<gene>
    <name evidence="1" type="ORF">JCM19237_6870</name>
</gene>
<name>A0A090R2V3_9GAMM</name>
<dbReference type="EMBL" id="BBMN01000035">
    <property type="protein sequence ID" value="GAL08848.1"/>
    <property type="molecule type" value="Genomic_DNA"/>
</dbReference>
<accession>A0A090R2V3</accession>
<evidence type="ECO:0000313" key="2">
    <source>
        <dbReference type="Proteomes" id="UP000029227"/>
    </source>
</evidence>
<comment type="caution">
    <text evidence="1">The sequence shown here is derived from an EMBL/GenBank/DDBJ whole genome shotgun (WGS) entry which is preliminary data.</text>
</comment>
<protein>
    <submittedName>
        <fullName evidence="1">Uncharacterized protein</fullName>
    </submittedName>
</protein>
<dbReference type="AlphaFoldDB" id="A0A090R2V3"/>
<evidence type="ECO:0000313" key="1">
    <source>
        <dbReference type="EMBL" id="GAL08848.1"/>
    </source>
</evidence>
<dbReference type="Proteomes" id="UP000029227">
    <property type="component" value="Unassembled WGS sequence"/>
</dbReference>
<reference evidence="1 2" key="1">
    <citation type="journal article" date="2014" name="Genome Announc.">
        <title>Draft Genome Sequences of Two Vibrionaceae Species, Vibrio ponticus C121 and Photobacterium aphoticum C119, Isolated as Coral Reef Microbiota.</title>
        <authorList>
            <person name="Al-saari N."/>
            <person name="Meirelles P.M."/>
            <person name="Mino S."/>
            <person name="Suda W."/>
            <person name="Oshima K."/>
            <person name="Hattori M."/>
            <person name="Ohkuma M."/>
            <person name="Thompson F.L."/>
            <person name="Gomez-Gil B."/>
            <person name="Sawabe T."/>
            <person name="Sawabe T."/>
        </authorList>
    </citation>
    <scope>NUCLEOTIDE SEQUENCE [LARGE SCALE GENOMIC DNA]</scope>
    <source>
        <strain evidence="1 2">JCM 19237</strain>
    </source>
</reference>
<sequence length="41" mass="4821">MMQFCYDDLDQWCHHCVHFVFVDEGLIAFSSFVLHLCAIKA</sequence>